<gene>
    <name evidence="1" type="ordered locus">Dester_0964</name>
</gene>
<dbReference type="EMBL" id="CP002543">
    <property type="protein sequence ID" value="ADY73603.1"/>
    <property type="molecule type" value="Genomic_DNA"/>
</dbReference>
<reference evidence="1 2" key="1">
    <citation type="journal article" date="2011" name="Stand. Genomic Sci.">
        <title>Complete genome sequence of the thermophilic sulfur-reducer Desulfurobacterium thermolithotrophum type strain (BSA(T)) from a deep-sea hydrothermal vent.</title>
        <authorList>
            <person name="Goker M."/>
            <person name="Daligault H."/>
            <person name="Mwirichia R."/>
            <person name="Lapidus A."/>
            <person name="Lucas S."/>
            <person name="Deshpande S."/>
            <person name="Pagani I."/>
            <person name="Tapia R."/>
            <person name="Cheng J.F."/>
            <person name="Goodwin L."/>
            <person name="Pitluck S."/>
            <person name="Liolios K."/>
            <person name="Ivanova N."/>
            <person name="Mavromatis K."/>
            <person name="Mikhailova N."/>
            <person name="Pati A."/>
            <person name="Chen A."/>
            <person name="Palaniappan K."/>
            <person name="Han C."/>
            <person name="Land M."/>
            <person name="Hauser L."/>
            <person name="Pan C."/>
            <person name="Brambilla E.M."/>
            <person name="Rohde M."/>
            <person name="Spring S."/>
            <person name="Sikorski J."/>
            <person name="Wirth R."/>
            <person name="Detter J.C."/>
            <person name="Woyke T."/>
            <person name="Bristow J."/>
            <person name="Eisen J.A."/>
            <person name="Markowitz V."/>
            <person name="Hugenholtz P."/>
            <person name="Kyrpides N.C."/>
            <person name="Klenk H.P."/>
        </authorList>
    </citation>
    <scope>NUCLEOTIDE SEQUENCE [LARGE SCALE GENOMIC DNA]</scope>
    <source>
        <strain evidence="2">DSM 11699 / BSA</strain>
    </source>
</reference>
<dbReference type="eggNOG" id="COG1589">
    <property type="taxonomic scope" value="Bacteria"/>
</dbReference>
<dbReference type="HOGENOM" id="CLU_1141152_0_0_0"/>
<dbReference type="KEGG" id="dte:Dester_0964"/>
<accession>F0S431</accession>
<dbReference type="Proteomes" id="UP000007102">
    <property type="component" value="Chromosome"/>
</dbReference>
<reference evidence="2" key="2">
    <citation type="submission" date="2011-02" db="EMBL/GenBank/DDBJ databases">
        <title>The complete genome of Desulfurobacterium thermolithotrophum DSM 11699.</title>
        <authorList>
            <consortium name="US DOE Joint Genome Institute (JGI-PGF)"/>
            <person name="Lucas S."/>
            <person name="Copeland A."/>
            <person name="Lapidus A."/>
            <person name="Bruce D."/>
            <person name="Goodwin L."/>
            <person name="Pitluck S."/>
            <person name="Kyrpides N."/>
            <person name="Mavromatis K."/>
            <person name="Pagani I."/>
            <person name="Ivanova N."/>
            <person name="Mikhailova N."/>
            <person name="Daligault H."/>
            <person name="Detter J.C."/>
            <person name="Tapia R."/>
            <person name="Han C."/>
            <person name="Land M."/>
            <person name="Hauser L."/>
            <person name="Markowitz V."/>
            <person name="Cheng J.-F."/>
            <person name="Hugenholtz P."/>
            <person name="Woyke T."/>
            <person name="Wu D."/>
            <person name="Spring S."/>
            <person name="Brambilla E."/>
            <person name="Klenk H.-P."/>
            <person name="Eisen J.A."/>
        </authorList>
    </citation>
    <scope>NUCLEOTIDE SEQUENCE [LARGE SCALE GENOMIC DNA]</scope>
    <source>
        <strain evidence="2">DSM 11699 / BSA</strain>
    </source>
</reference>
<dbReference type="RefSeq" id="WP_013638555.1">
    <property type="nucleotide sequence ID" value="NC_015185.1"/>
</dbReference>
<organism evidence="1 2">
    <name type="scientific">Desulfurobacterium thermolithotrophum (strain DSM 11699 / BSA)</name>
    <dbReference type="NCBI Taxonomy" id="868864"/>
    <lineage>
        <taxon>Bacteria</taxon>
        <taxon>Pseudomonadati</taxon>
        <taxon>Aquificota</taxon>
        <taxon>Aquificia</taxon>
        <taxon>Desulfurobacteriales</taxon>
        <taxon>Desulfurobacteriaceae</taxon>
        <taxon>Desulfurobacterium</taxon>
    </lineage>
</organism>
<proteinExistence type="predicted"/>
<protein>
    <recommendedName>
        <fullName evidence="3">Polypeptide-transport-associated domain protein FtsQ-type</fullName>
    </recommendedName>
</protein>
<name>F0S431_DESTD</name>
<dbReference type="STRING" id="868864.Dester_0964"/>
<keyword evidence="2" id="KW-1185">Reference proteome</keyword>
<evidence type="ECO:0008006" key="3">
    <source>
        <dbReference type="Google" id="ProtNLM"/>
    </source>
</evidence>
<dbReference type="OrthoDB" id="12672at2"/>
<dbReference type="InParanoid" id="F0S431"/>
<evidence type="ECO:0000313" key="1">
    <source>
        <dbReference type="EMBL" id="ADY73603.1"/>
    </source>
</evidence>
<dbReference type="AlphaFoldDB" id="F0S431"/>
<evidence type="ECO:0000313" key="2">
    <source>
        <dbReference type="Proteomes" id="UP000007102"/>
    </source>
</evidence>
<sequence>MKKFAIFFFFLLFALGIAIYGFLTAPQKVKQVKLEIVKGSGSWKAQISQHIFPFIKPGENIGPEEIEYLKELANSLPWVKKCDIALKNGTLLFRIVEAKPSLGLFFKGSTYFIRDNGFVLAKKDGVYPISPIYFYKGNSSPFMIENGFTKLKNLIRMEIALAKERIKNLNINGMKPKVTITDIGVNLIFPETKTIVYLGNSGNSWNNFIKFYKLINKLTSGVYDFRFSNLLIRGRNQCLNKKF</sequence>